<dbReference type="EMBL" id="JMQP01000002">
    <property type="protein sequence ID" value="KIS35765.1"/>
    <property type="molecule type" value="Genomic_DNA"/>
</dbReference>
<name>A0A158SY21_HAEIF</name>
<evidence type="ECO:0000313" key="2">
    <source>
        <dbReference type="Proteomes" id="UP000050700"/>
    </source>
</evidence>
<reference evidence="1 2" key="1">
    <citation type="submission" date="2014-05" db="EMBL/GenBank/DDBJ databases">
        <title>Methylome analysis of the phasevarions of Haemophilus influenzae.</title>
        <authorList>
            <person name="Atack J.M."/>
            <person name="Fox K.L."/>
            <person name="Power P.M."/>
            <person name="Clark T."/>
            <person name="Jurcisek J."/>
            <person name="Korlach J."/>
            <person name="Bakaletz L.O."/>
            <person name="Jennings M.P."/>
        </authorList>
    </citation>
    <scope>NUCLEOTIDE SEQUENCE [LARGE SCALE GENOMIC DNA]</scope>
    <source>
        <strain evidence="1 2">1209</strain>
    </source>
</reference>
<protein>
    <submittedName>
        <fullName evidence="1">Uncharacterized protein</fullName>
    </submittedName>
</protein>
<comment type="caution">
    <text evidence="1">The sequence shown here is derived from an EMBL/GenBank/DDBJ whole genome shotgun (WGS) entry which is preliminary data.</text>
</comment>
<accession>A0A158SY21</accession>
<organism evidence="1 2">
    <name type="scientific">Haemophilus influenzae</name>
    <dbReference type="NCBI Taxonomy" id="727"/>
    <lineage>
        <taxon>Bacteria</taxon>
        <taxon>Pseudomonadati</taxon>
        <taxon>Pseudomonadota</taxon>
        <taxon>Gammaproteobacteria</taxon>
        <taxon>Pasteurellales</taxon>
        <taxon>Pasteurellaceae</taxon>
        <taxon>Haemophilus</taxon>
    </lineage>
</organism>
<gene>
    <name evidence="1" type="ORF">NTHI1209_01377</name>
</gene>
<evidence type="ECO:0000313" key="1">
    <source>
        <dbReference type="EMBL" id="KIS35765.1"/>
    </source>
</evidence>
<dbReference type="Proteomes" id="UP000050700">
    <property type="component" value="Unassembled WGS sequence"/>
</dbReference>
<sequence>MKNIGLEPTLNRVVLCNEEENRTLKFGFFDQFIDKNLPF</sequence>
<dbReference type="AlphaFoldDB" id="A0A158SY21"/>
<proteinExistence type="predicted"/>